<comment type="caution">
    <text evidence="1">The sequence shown here is derived from an EMBL/GenBank/DDBJ whole genome shotgun (WGS) entry which is preliminary data.</text>
</comment>
<sequence>MSKNEEFFIAFVRRRRTRSRWSFKGFEGRRQLKAEQLECRLPVVCWGSVRFERKRYVRLLNVPVKLPLNQVSDTNRFQGSLWGKILGEDLSALASISCGEDLQNMKKECSELKDGERSKKLVLFLSSTNGLVDAQLDLDSTISDSEIQNVVVVNGMDARSRKSLSLHGIGKLNVWTMNQVVEIMKDIECCWPKSSFEAYSTIIKPYERKASHDEPYSLNNVIDNFVVQTTHEKEGIEKLSSSNHFLHDSPTCYHFEAQNIIAEKEQKVQVSPVFEIEPEKLRIRNFNKKFTKLQGIITVFSWDQIISWSSRKQPTVSCSSIEVKYRALASPTAEVTWIAYLLHDLSIPLSRPPQLLCDNISDLHLTLNPVLHAHAKHIELNYHFIQEKVSKRDLITCYIPFSFQIVDILMKSLPQESFLNYQFKLGVHPFPFPLPNMRGLDRILDLTKSIKMEIDTTNQVKSE</sequence>
<reference evidence="1 2" key="1">
    <citation type="journal article" date="2018" name="PLoS Genet.">
        <title>Population sequencing reveals clonal diversity and ancestral inbreeding in the grapevine cultivar Chardonnay.</title>
        <authorList>
            <person name="Roach M.J."/>
            <person name="Johnson D.L."/>
            <person name="Bohlmann J."/>
            <person name="van Vuuren H.J."/>
            <person name="Jones S.J."/>
            <person name="Pretorius I.S."/>
            <person name="Schmidt S.A."/>
            <person name="Borneman A.R."/>
        </authorList>
    </citation>
    <scope>NUCLEOTIDE SEQUENCE [LARGE SCALE GENOMIC DNA]</scope>
    <source>
        <strain evidence="2">cv. Chardonnay</strain>
        <tissue evidence="1">Leaf</tissue>
    </source>
</reference>
<gene>
    <name evidence="1" type="primary">RE2_1259</name>
    <name evidence="1" type="ORF">CK203_063246</name>
</gene>
<dbReference type="CDD" id="cd09272">
    <property type="entry name" value="RNase_HI_RT_Ty1"/>
    <property type="match status" value="1"/>
</dbReference>
<dbReference type="PANTHER" id="PTHR11439:SF455">
    <property type="entry name" value="RLK (RECEPTOR-LIKE PROTEIN KINASE) 8, PUTATIVE-RELATED"/>
    <property type="match status" value="1"/>
</dbReference>
<dbReference type="EMBL" id="QGNW01000751">
    <property type="protein sequence ID" value="RVW63059.1"/>
    <property type="molecule type" value="Genomic_DNA"/>
</dbReference>
<proteinExistence type="predicted"/>
<accession>A0A438FSX9</accession>
<evidence type="ECO:0000313" key="1">
    <source>
        <dbReference type="EMBL" id="RVW63059.1"/>
    </source>
</evidence>
<organism evidence="1 2">
    <name type="scientific">Vitis vinifera</name>
    <name type="common">Grape</name>
    <dbReference type="NCBI Taxonomy" id="29760"/>
    <lineage>
        <taxon>Eukaryota</taxon>
        <taxon>Viridiplantae</taxon>
        <taxon>Streptophyta</taxon>
        <taxon>Embryophyta</taxon>
        <taxon>Tracheophyta</taxon>
        <taxon>Spermatophyta</taxon>
        <taxon>Magnoliopsida</taxon>
        <taxon>eudicotyledons</taxon>
        <taxon>Gunneridae</taxon>
        <taxon>Pentapetalae</taxon>
        <taxon>rosids</taxon>
        <taxon>Vitales</taxon>
        <taxon>Vitaceae</taxon>
        <taxon>Viteae</taxon>
        <taxon>Vitis</taxon>
    </lineage>
</organism>
<protein>
    <submittedName>
        <fullName evidence="1">Retrovirus-related Pol polyprotein from transposon RE2</fullName>
    </submittedName>
</protein>
<dbReference type="AlphaFoldDB" id="A0A438FSX9"/>
<dbReference type="PANTHER" id="PTHR11439">
    <property type="entry name" value="GAG-POL-RELATED RETROTRANSPOSON"/>
    <property type="match status" value="1"/>
</dbReference>
<dbReference type="Proteomes" id="UP000288805">
    <property type="component" value="Unassembled WGS sequence"/>
</dbReference>
<name>A0A438FSX9_VITVI</name>
<evidence type="ECO:0000313" key="2">
    <source>
        <dbReference type="Proteomes" id="UP000288805"/>
    </source>
</evidence>